<gene>
    <name evidence="1" type="ORF">Bca52824_052560</name>
</gene>
<comment type="caution">
    <text evidence="1">The sequence shown here is derived from an EMBL/GenBank/DDBJ whole genome shotgun (WGS) entry which is preliminary data.</text>
</comment>
<proteinExistence type="predicted"/>
<sequence>MSFSESRRKHDSNHKGKDCQIVGGRVIGRFFFFFAAQEQPCRLCLPNRPSNFLTGYECRPGWRAPTVPLNSQTFPPSSSGSTNKVSSTKSQEGTYICLSYGKYVQGTIPMMRTKEVDVLEQVQSKDTARRSIQLSRSLNLQNLTSSTKVIPKCVWEVRGIKTIFNDERRPQNQQQQGMLLERRGQFSRSDNLSRRVCSKAIVDV</sequence>
<organism evidence="1 2">
    <name type="scientific">Brassica carinata</name>
    <name type="common">Ethiopian mustard</name>
    <name type="synonym">Abyssinian cabbage</name>
    <dbReference type="NCBI Taxonomy" id="52824"/>
    <lineage>
        <taxon>Eukaryota</taxon>
        <taxon>Viridiplantae</taxon>
        <taxon>Streptophyta</taxon>
        <taxon>Embryophyta</taxon>
        <taxon>Tracheophyta</taxon>
        <taxon>Spermatophyta</taxon>
        <taxon>Magnoliopsida</taxon>
        <taxon>eudicotyledons</taxon>
        <taxon>Gunneridae</taxon>
        <taxon>Pentapetalae</taxon>
        <taxon>rosids</taxon>
        <taxon>malvids</taxon>
        <taxon>Brassicales</taxon>
        <taxon>Brassicaceae</taxon>
        <taxon>Brassiceae</taxon>
        <taxon>Brassica</taxon>
    </lineage>
</organism>
<reference evidence="1 2" key="1">
    <citation type="submission" date="2020-02" db="EMBL/GenBank/DDBJ databases">
        <authorList>
            <person name="Ma Q."/>
            <person name="Huang Y."/>
            <person name="Song X."/>
            <person name="Pei D."/>
        </authorList>
    </citation>
    <scope>NUCLEOTIDE SEQUENCE [LARGE SCALE GENOMIC DNA]</scope>
    <source>
        <strain evidence="1">Sxm20200214</strain>
        <tissue evidence="1">Leaf</tissue>
    </source>
</reference>
<evidence type="ECO:0000313" key="2">
    <source>
        <dbReference type="Proteomes" id="UP000886595"/>
    </source>
</evidence>
<dbReference type="Proteomes" id="UP000886595">
    <property type="component" value="Unassembled WGS sequence"/>
</dbReference>
<dbReference type="EMBL" id="JAAMPC010000011">
    <property type="protein sequence ID" value="KAG2281340.1"/>
    <property type="molecule type" value="Genomic_DNA"/>
</dbReference>
<name>A0A8X7UIV4_BRACI</name>
<keyword evidence="2" id="KW-1185">Reference proteome</keyword>
<evidence type="ECO:0000313" key="1">
    <source>
        <dbReference type="EMBL" id="KAG2281340.1"/>
    </source>
</evidence>
<accession>A0A8X7UIV4</accession>
<dbReference type="AlphaFoldDB" id="A0A8X7UIV4"/>
<protein>
    <submittedName>
        <fullName evidence="1">Uncharacterized protein</fullName>
    </submittedName>
</protein>